<dbReference type="Pfam" id="PF11068">
    <property type="entry name" value="YlqD"/>
    <property type="match status" value="1"/>
</dbReference>
<dbReference type="RefSeq" id="WP_007070769.1">
    <property type="nucleotide sequence ID" value="NZ_CAJPSS010000001.1"/>
</dbReference>
<dbReference type="InterPro" id="IPR021297">
    <property type="entry name" value="YlqD"/>
</dbReference>
<dbReference type="Gene3D" id="6.10.140.1110">
    <property type="match status" value="1"/>
</dbReference>
<gene>
    <name evidence="1" type="ORF">HXL70_02330</name>
</gene>
<reference evidence="1" key="1">
    <citation type="submission" date="2020-04" db="EMBL/GenBank/DDBJ databases">
        <title>Deep metagenomics examines the oral microbiome during advanced dental caries in children, revealing novel taxa and co-occurrences with host molecules.</title>
        <authorList>
            <person name="Baker J.L."/>
            <person name="Morton J.T."/>
            <person name="Dinis M."/>
            <person name="Alvarez R."/>
            <person name="Tran N.C."/>
            <person name="Knight R."/>
            <person name="Edlund A."/>
        </authorList>
    </citation>
    <scope>NUCLEOTIDE SEQUENCE</scope>
    <source>
        <strain evidence="1">JCVI_32_bin.14</strain>
    </source>
</reference>
<proteinExistence type="predicted"/>
<evidence type="ECO:0000313" key="1">
    <source>
        <dbReference type="EMBL" id="MBF1128865.1"/>
    </source>
</evidence>
<dbReference type="Proteomes" id="UP000757890">
    <property type="component" value="Unassembled WGS sequence"/>
</dbReference>
<comment type="caution">
    <text evidence="1">The sequence shown here is derived from an EMBL/GenBank/DDBJ whole genome shotgun (WGS) entry which is preliminary data.</text>
</comment>
<sequence length="135" mass="15001">MDEIQVLIPVAVKSKLTEALKTTLLNQINQNIKSVENDMTQLEFEANAKLAEQAKINMQAVAPLRAQYDAQKAQMIQVKDKLTADKEHLEKLTIGAELPRQPLNRLVTLHIGDDMNAVAGGEILVEDGKIIAFRE</sequence>
<evidence type="ECO:0000313" key="2">
    <source>
        <dbReference type="Proteomes" id="UP000757890"/>
    </source>
</evidence>
<dbReference type="GeneID" id="78278319"/>
<dbReference type="EMBL" id="JABZMK010000004">
    <property type="protein sequence ID" value="MBF1128865.1"/>
    <property type="molecule type" value="Genomic_DNA"/>
</dbReference>
<protein>
    <submittedName>
        <fullName evidence="1">YlqD family protein</fullName>
    </submittedName>
</protein>
<name>A0A6L6TL82_9FIRM</name>
<dbReference type="AlphaFoldDB" id="A0A6L6TL82"/>
<accession>A0A6L6TL82</accession>
<organism evidence="1 2">
    <name type="scientific">Dialister invisus</name>
    <dbReference type="NCBI Taxonomy" id="218538"/>
    <lineage>
        <taxon>Bacteria</taxon>
        <taxon>Bacillati</taxon>
        <taxon>Bacillota</taxon>
        <taxon>Negativicutes</taxon>
        <taxon>Veillonellales</taxon>
        <taxon>Veillonellaceae</taxon>
        <taxon>Dialister</taxon>
    </lineage>
</organism>